<dbReference type="AlphaFoldDB" id="E3G0P4"/>
<evidence type="ECO:0000313" key="1">
    <source>
        <dbReference type="EMBL" id="ADO74992.1"/>
    </source>
</evidence>
<dbReference type="KEGG" id="sur:STAUR_7236"/>
<protein>
    <submittedName>
        <fullName evidence="1">Conserved uncharacterized protein</fullName>
    </submittedName>
</protein>
<accession>E3G0P4</accession>
<name>E3G0P4_STIAD</name>
<dbReference type="RefSeq" id="WP_013377721.1">
    <property type="nucleotide sequence ID" value="NC_014623.1"/>
</dbReference>
<organism evidence="1 2">
    <name type="scientific">Stigmatella aurantiaca (strain DW4/3-1)</name>
    <dbReference type="NCBI Taxonomy" id="378806"/>
    <lineage>
        <taxon>Bacteria</taxon>
        <taxon>Pseudomonadati</taxon>
        <taxon>Myxococcota</taxon>
        <taxon>Myxococcia</taxon>
        <taxon>Myxococcales</taxon>
        <taxon>Cystobacterineae</taxon>
        <taxon>Archangiaceae</taxon>
        <taxon>Stigmatella</taxon>
    </lineage>
</organism>
<dbReference type="EMBL" id="CP002271">
    <property type="protein sequence ID" value="ADO74992.1"/>
    <property type="molecule type" value="Genomic_DNA"/>
</dbReference>
<keyword evidence="2" id="KW-1185">Reference proteome</keyword>
<dbReference type="Pfam" id="PF13376">
    <property type="entry name" value="OmdA"/>
    <property type="match status" value="1"/>
</dbReference>
<reference evidence="1 2" key="1">
    <citation type="journal article" date="2011" name="Mol. Biol. Evol.">
        <title>Comparative genomic analysis of fruiting body formation in Myxococcales.</title>
        <authorList>
            <person name="Huntley S."/>
            <person name="Hamann N."/>
            <person name="Wegener-Feldbrugge S."/>
            <person name="Treuner-Lange A."/>
            <person name="Kube M."/>
            <person name="Reinhardt R."/>
            <person name="Klages S."/>
            <person name="Muller R."/>
            <person name="Ronning C.M."/>
            <person name="Nierman W.C."/>
            <person name="Sogaard-Andersen L."/>
        </authorList>
    </citation>
    <scope>NUCLEOTIDE SEQUENCE [LARGE SCALE GENOMIC DNA]</scope>
    <source>
        <strain evidence="1 2">DW4/3-1</strain>
    </source>
</reference>
<sequence>MGVKKKTVKPPAGELPVMAFAKPRAWAAWLDKHHASSKGVWLKHAKKGSGVTSVTYAEALEVALAWGWIDGQRRAYDEAAYLQKFTPRGPRSIWSKINREKALALIAAGEMKPSGLAAVERAKREGRWEAAYDSPSRAVASEDFLAALGANPRAQAFFETLNAVNRYALYFRIQTAKKPETRARRIAQFVEMLARHEKIHS</sequence>
<dbReference type="HOGENOM" id="CLU_076645_1_1_7"/>
<dbReference type="STRING" id="378806.STAUR_7236"/>
<dbReference type="Proteomes" id="UP000001351">
    <property type="component" value="Chromosome"/>
</dbReference>
<dbReference type="eggNOG" id="COG4430">
    <property type="taxonomic scope" value="Bacteria"/>
</dbReference>
<proteinExistence type="predicted"/>
<dbReference type="OrthoDB" id="9796999at2"/>
<gene>
    <name evidence="1" type="ordered locus">STAUR_7236</name>
</gene>
<evidence type="ECO:0000313" key="2">
    <source>
        <dbReference type="Proteomes" id="UP000001351"/>
    </source>
</evidence>